<dbReference type="PANTHER" id="PTHR36469:SF1">
    <property type="entry name" value="DISTAL MEMBRANE-ARM ASSEMBLY COMPLEX PROTEIN 1"/>
    <property type="match status" value="1"/>
</dbReference>
<keyword evidence="1" id="KW-0472">Membrane</keyword>
<evidence type="ECO:0000259" key="2">
    <source>
        <dbReference type="Pfam" id="PF15055"/>
    </source>
</evidence>
<dbReference type="Ensembl" id="ENSLBET00000033353.1">
    <property type="protein sequence ID" value="ENSLBEP00000031914.1"/>
    <property type="gene ID" value="ENSLBEG00000024090.1"/>
</dbReference>
<reference evidence="3" key="1">
    <citation type="submission" date="2025-08" db="UniProtKB">
        <authorList>
            <consortium name="Ensembl"/>
        </authorList>
    </citation>
    <scope>IDENTIFICATION</scope>
</reference>
<organism evidence="3 4">
    <name type="scientific">Labrus bergylta</name>
    <name type="common">ballan wrasse</name>
    <dbReference type="NCBI Taxonomy" id="56723"/>
    <lineage>
        <taxon>Eukaryota</taxon>
        <taxon>Metazoa</taxon>
        <taxon>Chordata</taxon>
        <taxon>Craniata</taxon>
        <taxon>Vertebrata</taxon>
        <taxon>Euteleostomi</taxon>
        <taxon>Actinopterygii</taxon>
        <taxon>Neopterygii</taxon>
        <taxon>Teleostei</taxon>
        <taxon>Neoteleostei</taxon>
        <taxon>Acanthomorphata</taxon>
        <taxon>Eupercaria</taxon>
        <taxon>Labriformes</taxon>
        <taxon>Labridae</taxon>
        <taxon>Labrus</taxon>
    </lineage>
</organism>
<keyword evidence="1" id="KW-0812">Transmembrane</keyword>
<dbReference type="CTD" id="90871"/>
<dbReference type="Proteomes" id="UP000261660">
    <property type="component" value="Unplaced"/>
</dbReference>
<dbReference type="GeneTree" id="ENSGT00940000174023"/>
<proteinExistence type="predicted"/>
<dbReference type="InParanoid" id="A0A3Q3GK87"/>
<evidence type="ECO:0000313" key="4">
    <source>
        <dbReference type="Proteomes" id="UP000261660"/>
    </source>
</evidence>
<sequence>MSTTPEAPVSKPGQVVKNCWSCRLLCGGGLMLSGAYVFLPALRTIRQGGPTSMGTLAQMIFAASLTSWGLVVIANPMDETQRKT</sequence>
<dbReference type="PANTHER" id="PTHR36469">
    <property type="entry name" value="DISTAL MEMBRANE-ARM ASSEMBLY COMPLEX PROTEIN 1"/>
    <property type="match status" value="1"/>
</dbReference>
<keyword evidence="4" id="KW-1185">Reference proteome</keyword>
<dbReference type="GeneID" id="109982411"/>
<dbReference type="AlphaFoldDB" id="A0A3Q3GK87"/>
<protein>
    <submittedName>
        <fullName evidence="3">Distal membrane arm assembly complex 1</fullName>
    </submittedName>
</protein>
<name>A0A3Q3GK87_9LABR</name>
<dbReference type="InterPro" id="IPR053117">
    <property type="entry name" value="DMAC_Protein"/>
</dbReference>
<feature type="domain" description="Distal membrane-arm assembly complex protein 1-like" evidence="2">
    <location>
        <begin position="18"/>
        <end position="64"/>
    </location>
</feature>
<feature type="transmembrane region" description="Helical" evidence="1">
    <location>
        <begin position="59"/>
        <end position="77"/>
    </location>
</feature>
<dbReference type="Pfam" id="PF15055">
    <property type="entry name" value="DMAC1_Dmo2"/>
    <property type="match status" value="1"/>
</dbReference>
<reference evidence="3" key="2">
    <citation type="submission" date="2025-09" db="UniProtKB">
        <authorList>
            <consortium name="Ensembl"/>
        </authorList>
    </citation>
    <scope>IDENTIFICATION</scope>
</reference>
<feature type="transmembrane region" description="Helical" evidence="1">
    <location>
        <begin position="20"/>
        <end position="39"/>
    </location>
</feature>
<evidence type="ECO:0000256" key="1">
    <source>
        <dbReference type="SAM" id="Phobius"/>
    </source>
</evidence>
<dbReference type="InterPro" id="IPR028036">
    <property type="entry name" value="DMAC1-like_dom"/>
</dbReference>
<dbReference type="OrthoDB" id="6340866at2759"/>
<dbReference type="STRING" id="56723.ENSLBEP00000031914"/>
<accession>A0A3Q3GK87</accession>
<keyword evidence="1" id="KW-1133">Transmembrane helix</keyword>
<evidence type="ECO:0000313" key="3">
    <source>
        <dbReference type="Ensembl" id="ENSLBEP00000031914.1"/>
    </source>
</evidence>
<dbReference type="RefSeq" id="XP_020487255.1">
    <property type="nucleotide sequence ID" value="XM_020631599.3"/>
</dbReference>